<organism evidence="1 2">
    <name type="scientific">Rhizobium etli 8C-3</name>
    <dbReference type="NCBI Taxonomy" id="538025"/>
    <lineage>
        <taxon>Bacteria</taxon>
        <taxon>Pseudomonadati</taxon>
        <taxon>Pseudomonadota</taxon>
        <taxon>Alphaproteobacteria</taxon>
        <taxon>Hyphomicrobiales</taxon>
        <taxon>Rhizobiaceae</taxon>
        <taxon>Rhizobium/Agrobacterium group</taxon>
        <taxon>Rhizobium</taxon>
    </lineage>
</organism>
<dbReference type="AlphaFoldDB" id="A0A1L5PDZ9"/>
<protein>
    <submittedName>
        <fullName evidence="1">Uncharacterized protein</fullName>
    </submittedName>
</protein>
<evidence type="ECO:0000313" key="2">
    <source>
        <dbReference type="Proteomes" id="UP000185109"/>
    </source>
</evidence>
<proteinExistence type="predicted"/>
<dbReference type="Proteomes" id="UP000185109">
    <property type="component" value="Plasmid pRsp8C3c"/>
</dbReference>
<name>A0A1L5PDZ9_RHIET</name>
<geneLocation type="plasmid" evidence="2">
    <name>prsp8c3c</name>
</geneLocation>
<dbReference type="EMBL" id="CP017244">
    <property type="protein sequence ID" value="APO78431.1"/>
    <property type="molecule type" value="Genomic_DNA"/>
</dbReference>
<reference evidence="1 2" key="1">
    <citation type="submission" date="2016-09" db="EMBL/GenBank/DDBJ databases">
        <title>The complete genome sequences of Rhizobium gallicum, symbiovars gallicum and phaseoli, symbionts associated to common bean (Phaseolus vulgaris).</title>
        <authorList>
            <person name="Bustos P."/>
            <person name="Santamaria R.I."/>
            <person name="Perez-Carrascal O.M."/>
            <person name="Juarez S."/>
            <person name="Lozano L."/>
            <person name="Martinez-Flores I."/>
            <person name="Martinez-Romero E."/>
            <person name="Cevallos M."/>
            <person name="Romero D."/>
            <person name="Davila G."/>
            <person name="Gonzalez V."/>
        </authorList>
    </citation>
    <scope>NUCLEOTIDE SEQUENCE [LARGE SCALE GENOMIC DNA]</scope>
    <source>
        <strain evidence="1 2">8C-3</strain>
        <plasmid evidence="2">Plasmid prsp8c3c</plasmid>
    </source>
</reference>
<accession>A0A1L5PDZ9</accession>
<gene>
    <name evidence="1" type="ORF">AM571_PC00693</name>
</gene>
<sequence length="58" mass="6100">MYGFLQKSNVSGSAMFHTASINVTVANCPLRQALSALDAQPVFFTMGETIAANCSCAL</sequence>
<keyword evidence="1" id="KW-0614">Plasmid</keyword>
<evidence type="ECO:0000313" key="1">
    <source>
        <dbReference type="EMBL" id="APO78431.1"/>
    </source>
</evidence>